<feature type="compositionally biased region" description="Low complexity" evidence="1">
    <location>
        <begin position="172"/>
        <end position="191"/>
    </location>
</feature>
<proteinExistence type="predicted"/>
<dbReference type="Proteomes" id="UP000292082">
    <property type="component" value="Unassembled WGS sequence"/>
</dbReference>
<dbReference type="AlphaFoldDB" id="A0A4Q9P591"/>
<feature type="compositionally biased region" description="Polar residues" evidence="1">
    <location>
        <begin position="325"/>
        <end position="337"/>
    </location>
</feature>
<feature type="compositionally biased region" description="Low complexity" evidence="1">
    <location>
        <begin position="35"/>
        <end position="45"/>
    </location>
</feature>
<dbReference type="EMBL" id="ML145117">
    <property type="protein sequence ID" value="TBU59158.1"/>
    <property type="molecule type" value="Genomic_DNA"/>
</dbReference>
<feature type="compositionally biased region" description="Low complexity" evidence="1">
    <location>
        <begin position="453"/>
        <end position="468"/>
    </location>
</feature>
<feature type="compositionally biased region" description="Basic and acidic residues" evidence="1">
    <location>
        <begin position="121"/>
        <end position="135"/>
    </location>
</feature>
<evidence type="ECO:0000313" key="4">
    <source>
        <dbReference type="Proteomes" id="UP000292082"/>
    </source>
</evidence>
<evidence type="ECO:0000313" key="2">
    <source>
        <dbReference type="EMBL" id="TBU33253.1"/>
    </source>
</evidence>
<feature type="region of interest" description="Disordered" evidence="1">
    <location>
        <begin position="311"/>
        <end position="564"/>
    </location>
</feature>
<feature type="compositionally biased region" description="Low complexity" evidence="1">
    <location>
        <begin position="151"/>
        <end position="162"/>
    </location>
</feature>
<dbReference type="EMBL" id="ML143392">
    <property type="protein sequence ID" value="TBU33253.1"/>
    <property type="molecule type" value="Genomic_DNA"/>
</dbReference>
<name>A0A4Q9P591_9APHY</name>
<evidence type="ECO:0000256" key="1">
    <source>
        <dbReference type="SAM" id="MobiDB-lite"/>
    </source>
</evidence>
<keyword evidence="4" id="KW-1185">Reference proteome</keyword>
<feature type="compositionally biased region" description="Polar residues" evidence="1">
    <location>
        <begin position="12"/>
        <end position="25"/>
    </location>
</feature>
<feature type="compositionally biased region" description="Low complexity" evidence="1">
    <location>
        <begin position="265"/>
        <end position="276"/>
    </location>
</feature>
<accession>A0A4Q9P591</accession>
<feature type="compositionally biased region" description="Acidic residues" evidence="1">
    <location>
        <begin position="250"/>
        <end position="262"/>
    </location>
</feature>
<feature type="compositionally biased region" description="Basic and acidic residues" evidence="1">
    <location>
        <begin position="527"/>
        <end position="540"/>
    </location>
</feature>
<feature type="region of interest" description="Disordered" evidence="1">
    <location>
        <begin position="579"/>
        <end position="599"/>
    </location>
</feature>
<protein>
    <submittedName>
        <fullName evidence="2">Uncharacterized protein</fullName>
    </submittedName>
</protein>
<feature type="region of interest" description="Disordered" evidence="1">
    <location>
        <begin position="236"/>
        <end position="291"/>
    </location>
</feature>
<organism evidence="2">
    <name type="scientific">Dichomitus squalens</name>
    <dbReference type="NCBI Taxonomy" id="114155"/>
    <lineage>
        <taxon>Eukaryota</taxon>
        <taxon>Fungi</taxon>
        <taxon>Dikarya</taxon>
        <taxon>Basidiomycota</taxon>
        <taxon>Agaricomycotina</taxon>
        <taxon>Agaricomycetes</taxon>
        <taxon>Polyporales</taxon>
        <taxon>Polyporaceae</taxon>
        <taxon>Dichomitus</taxon>
    </lineage>
</organism>
<feature type="compositionally biased region" description="Low complexity" evidence="1">
    <location>
        <begin position="311"/>
        <end position="324"/>
    </location>
</feature>
<dbReference type="OrthoDB" id="3267789at2759"/>
<dbReference type="STRING" id="114155.A0A4Q9P591"/>
<dbReference type="Proteomes" id="UP000292957">
    <property type="component" value="Unassembled WGS sequence"/>
</dbReference>
<feature type="compositionally biased region" description="Polar residues" evidence="1">
    <location>
        <begin position="488"/>
        <end position="498"/>
    </location>
</feature>
<sequence>MASAASPSTPSGGVNSSMWANQPPSRQGWGRNGESGPAFRGASRGRPARGGGRGGRGGGRGGSRAAGPTPRLDGRGPKSNGVPAKDTSQNAPPLAPAASSTPAPPSGTPSPALSKASSQSKDTHPRPRKTSEAKPPRKVVPPIVVEPPPIAASNSPISATTPIRSRRKRSQNRSMSNSSSKKSLSTESSTSHLRAEKSPTITKDLPPHLAPVPPETPSFDIKHDINALVERVRAVAMERPNTPGSHIDWAGEDDDSLPDLDDWGVKSVTDKSTSSSIPEQPEKPDLLSPMLADALRPLPSVEVGTPLALSAAPTAEKAPAPAQPLTSGEVGNNTPRGPTSLKAHSDKFVVDRAPLAGLKKQTERKKADTHAKSPEQSASVPKPAAEQATAPKQPSPKQANHPLHPSLPPKPIEAIDALTKRVPRKPAPVQTPDPAADYDVPLKSGLSESMHAPKPNSSISPESSGDSPSPEPQGVPASKPAPVHSAPSYITTHSTPSFQPGHGRAHTIGRPRDLRMPHGASPAAFDGHPDERASRRDRVNHARTHSSPPTGPGTSTAHSRTVHASRPVITVAALSGLARALGGTPPKREAASVAAALKD</sequence>
<reference evidence="2 4" key="1">
    <citation type="submission" date="2019-01" db="EMBL/GenBank/DDBJ databases">
        <title>Draft genome sequences of three monokaryotic isolates of the white-rot basidiomycete fungus Dichomitus squalens.</title>
        <authorList>
            <consortium name="DOE Joint Genome Institute"/>
            <person name="Lopez S.C."/>
            <person name="Andreopoulos B."/>
            <person name="Pangilinan J."/>
            <person name="Lipzen A."/>
            <person name="Riley R."/>
            <person name="Ahrendt S."/>
            <person name="Ng V."/>
            <person name="Barry K."/>
            <person name="Daum C."/>
            <person name="Grigoriev I.V."/>
            <person name="Hilden K.S."/>
            <person name="Makela M.R."/>
            <person name="de Vries R.P."/>
        </authorList>
    </citation>
    <scope>NUCLEOTIDE SEQUENCE [LARGE SCALE GENOMIC DNA]</scope>
    <source>
        <strain evidence="3 4">CBS 464.89</strain>
        <strain evidence="2">OM18370.1</strain>
    </source>
</reference>
<feature type="compositionally biased region" description="Polar residues" evidence="1">
    <location>
        <begin position="545"/>
        <end position="559"/>
    </location>
</feature>
<evidence type="ECO:0000313" key="3">
    <source>
        <dbReference type="EMBL" id="TBU59158.1"/>
    </source>
</evidence>
<feature type="compositionally biased region" description="Low complexity" evidence="1">
    <location>
        <begin position="1"/>
        <end position="11"/>
    </location>
</feature>
<feature type="compositionally biased region" description="Gly residues" evidence="1">
    <location>
        <begin position="48"/>
        <end position="64"/>
    </location>
</feature>
<gene>
    <name evidence="3" type="ORF">BD310DRAFT_925809</name>
    <name evidence="2" type="ORF">BD311DRAFT_749515</name>
</gene>
<feature type="compositionally biased region" description="Basic and acidic residues" evidence="1">
    <location>
        <begin position="360"/>
        <end position="373"/>
    </location>
</feature>
<feature type="region of interest" description="Disordered" evidence="1">
    <location>
        <begin position="1"/>
        <end position="221"/>
    </location>
</feature>